<organism evidence="2 3">
    <name type="scientific">Alicyclobacillus vulcanalis</name>
    <dbReference type="NCBI Taxonomy" id="252246"/>
    <lineage>
        <taxon>Bacteria</taxon>
        <taxon>Bacillati</taxon>
        <taxon>Bacillota</taxon>
        <taxon>Bacilli</taxon>
        <taxon>Bacillales</taxon>
        <taxon>Alicyclobacillaceae</taxon>
        <taxon>Alicyclobacillus</taxon>
    </lineage>
</organism>
<evidence type="ECO:0000313" key="2">
    <source>
        <dbReference type="EMBL" id="SIT08992.1"/>
    </source>
</evidence>
<accession>A0A1N7PEE6</accession>
<name>A0A1N7PEE6_9BACL</name>
<feature type="region of interest" description="Disordered" evidence="1">
    <location>
        <begin position="1"/>
        <end position="68"/>
    </location>
</feature>
<protein>
    <submittedName>
        <fullName evidence="2">Uncharacterized protein</fullName>
    </submittedName>
</protein>
<keyword evidence="3" id="KW-1185">Reference proteome</keyword>
<evidence type="ECO:0000313" key="3">
    <source>
        <dbReference type="Proteomes" id="UP000186156"/>
    </source>
</evidence>
<proteinExistence type="predicted"/>
<reference evidence="3" key="1">
    <citation type="submission" date="2017-01" db="EMBL/GenBank/DDBJ databases">
        <authorList>
            <person name="Varghese N."/>
            <person name="Submissions S."/>
        </authorList>
    </citation>
    <scope>NUCLEOTIDE SEQUENCE [LARGE SCALE GENOMIC DNA]</scope>
    <source>
        <strain evidence="3">DSM 16176</strain>
    </source>
</reference>
<sequence length="68" mass="7393">MPGLFSCPHPLTTRQETPMDLDAKANDAPVGAPKQQPVPALRATHSNRLPLAQRHPTPINLLPEARIP</sequence>
<evidence type="ECO:0000256" key="1">
    <source>
        <dbReference type="SAM" id="MobiDB-lite"/>
    </source>
</evidence>
<dbReference type="EMBL" id="FTOO01000013">
    <property type="protein sequence ID" value="SIT08992.1"/>
    <property type="molecule type" value="Genomic_DNA"/>
</dbReference>
<gene>
    <name evidence="2" type="ORF">SAMN05421799_1132</name>
</gene>
<dbReference type="AlphaFoldDB" id="A0A1N7PEE6"/>
<dbReference type="Proteomes" id="UP000186156">
    <property type="component" value="Unassembled WGS sequence"/>
</dbReference>